<reference evidence="6 7" key="1">
    <citation type="submission" date="2018-08" db="EMBL/GenBank/DDBJ databases">
        <title>A genome reference for cultivated species of the human gut microbiota.</title>
        <authorList>
            <person name="Zou Y."/>
            <person name="Xue W."/>
            <person name="Luo G."/>
        </authorList>
    </citation>
    <scope>NUCLEOTIDE SEQUENCE [LARGE SCALE GENOMIC DNA]</scope>
    <source>
        <strain evidence="5 6">AM18-14LB</strain>
        <strain evidence="4 7">AM34-25</strain>
    </source>
</reference>
<evidence type="ECO:0000313" key="6">
    <source>
        <dbReference type="Proteomes" id="UP000283766"/>
    </source>
</evidence>
<dbReference type="EMBL" id="WCTR01000013">
    <property type="protein sequence ID" value="KAB4210398.1"/>
    <property type="molecule type" value="Genomic_DNA"/>
</dbReference>
<protein>
    <submittedName>
        <fullName evidence="4">DUF3244 domain-containing protein</fullName>
    </submittedName>
</protein>
<dbReference type="Proteomes" id="UP000284514">
    <property type="component" value="Unassembled WGS sequence"/>
</dbReference>
<dbReference type="InterPro" id="IPR021638">
    <property type="entry name" value="DUF3244"/>
</dbReference>
<dbReference type="Proteomes" id="UP000466952">
    <property type="component" value="Unassembled WGS sequence"/>
</dbReference>
<evidence type="ECO:0000313" key="5">
    <source>
        <dbReference type="EMBL" id="RHH32704.1"/>
    </source>
</evidence>
<name>A0A414BGH4_BACUN</name>
<dbReference type="Proteomes" id="UP000283766">
    <property type="component" value="Unassembled WGS sequence"/>
</dbReference>
<dbReference type="RefSeq" id="WP_005834014.1">
    <property type="nucleotide sequence ID" value="NZ_CAXSNS010000001.1"/>
</dbReference>
<organism evidence="4 7">
    <name type="scientific">Bacteroides uniformis</name>
    <dbReference type="NCBI Taxonomy" id="820"/>
    <lineage>
        <taxon>Bacteria</taxon>
        <taxon>Pseudomonadati</taxon>
        <taxon>Bacteroidota</taxon>
        <taxon>Bacteroidia</taxon>
        <taxon>Bacteroidales</taxon>
        <taxon>Bacteroidaceae</taxon>
        <taxon>Bacteroides</taxon>
    </lineage>
</organism>
<evidence type="ECO:0000256" key="1">
    <source>
        <dbReference type="SAM" id="SignalP"/>
    </source>
</evidence>
<dbReference type="Proteomes" id="UP001214113">
    <property type="component" value="Unassembled WGS sequence"/>
</dbReference>
<evidence type="ECO:0000313" key="3">
    <source>
        <dbReference type="EMBL" id="MDC1856206.1"/>
    </source>
</evidence>
<dbReference type="EMBL" id="QRJL01000003">
    <property type="protein sequence ID" value="RHH32704.1"/>
    <property type="molecule type" value="Genomic_DNA"/>
</dbReference>
<dbReference type="Gene3D" id="2.60.40.3080">
    <property type="match status" value="1"/>
</dbReference>
<proteinExistence type="predicted"/>
<feature type="signal peptide" evidence="1">
    <location>
        <begin position="1"/>
        <end position="21"/>
    </location>
</feature>
<dbReference type="EMBL" id="JAQNSB010000025">
    <property type="protein sequence ID" value="MDC1856206.1"/>
    <property type="molecule type" value="Genomic_DNA"/>
</dbReference>
<reference evidence="2 8" key="2">
    <citation type="journal article" date="2019" name="Nat. Med.">
        <title>A library of human gut bacterial isolates paired with longitudinal multiomics data enables mechanistic microbiome research.</title>
        <authorList>
            <person name="Poyet M."/>
            <person name="Groussin M."/>
            <person name="Gibbons S.M."/>
            <person name="Avila-Pacheco J."/>
            <person name="Jiang X."/>
            <person name="Kearney S.M."/>
            <person name="Perrotta A.R."/>
            <person name="Berdy B."/>
            <person name="Zhao S."/>
            <person name="Lieberman T.D."/>
            <person name="Swanson P.K."/>
            <person name="Smith M."/>
            <person name="Roesemann S."/>
            <person name="Alexander J.E."/>
            <person name="Rich S.A."/>
            <person name="Livny J."/>
            <person name="Vlamakis H."/>
            <person name="Clish C."/>
            <person name="Bullock K."/>
            <person name="Deik A."/>
            <person name="Scott J."/>
            <person name="Pierce K.A."/>
            <person name="Xavier R.J."/>
            <person name="Alm E.J."/>
        </authorList>
    </citation>
    <scope>NUCLEOTIDE SEQUENCE [LARGE SCALE GENOMIC DNA]</scope>
    <source>
        <strain evidence="2 8">BIOML-A11</strain>
    </source>
</reference>
<dbReference type="EMBL" id="QSIF01000014">
    <property type="protein sequence ID" value="RHC73669.1"/>
    <property type="molecule type" value="Genomic_DNA"/>
</dbReference>
<evidence type="ECO:0000313" key="2">
    <source>
        <dbReference type="EMBL" id="KAB4210398.1"/>
    </source>
</evidence>
<accession>A0A414BGH4</accession>
<feature type="chain" id="PRO_5042714111" evidence="1">
    <location>
        <begin position="22"/>
        <end position="131"/>
    </location>
</feature>
<keyword evidence="1" id="KW-0732">Signal</keyword>
<evidence type="ECO:0000313" key="4">
    <source>
        <dbReference type="EMBL" id="RHC73669.1"/>
    </source>
</evidence>
<gene>
    <name evidence="5" type="ORF">DW216_07665</name>
    <name evidence="4" type="ORF">DW831_10115</name>
    <name evidence="2" type="ORF">GAP55_16470</name>
    <name evidence="3" type="ORF">POZ22_15665</name>
</gene>
<sequence>MKTRELLLLCLFSFISMSVNAGQYQKNERKIRLEKHDSKNSPEKAGRSTIPFEVFAYLNSDYELISVDLKSTADVEVSVTSLFTNETILSDSYSTSTSEIILNLAGLLNEGEAYRIEITIGDTVLYGDFTY</sequence>
<dbReference type="AlphaFoldDB" id="A0A414BGH4"/>
<reference evidence="3" key="3">
    <citation type="submission" date="2022-10" db="EMBL/GenBank/DDBJ databases">
        <title>Human gut microbiome strain richness.</title>
        <authorList>
            <person name="Chen-Liaw A."/>
        </authorList>
    </citation>
    <scope>NUCLEOTIDE SEQUENCE</scope>
    <source>
        <strain evidence="3">BSD2780061687st1_G10_BSD2780061687b_171204</strain>
    </source>
</reference>
<evidence type="ECO:0000313" key="8">
    <source>
        <dbReference type="Proteomes" id="UP000466952"/>
    </source>
</evidence>
<dbReference type="Pfam" id="PF11589">
    <property type="entry name" value="DUF3244"/>
    <property type="match status" value="1"/>
</dbReference>
<comment type="caution">
    <text evidence="4">The sequence shown here is derived from an EMBL/GenBank/DDBJ whole genome shotgun (WGS) entry which is preliminary data.</text>
</comment>
<evidence type="ECO:0000313" key="7">
    <source>
        <dbReference type="Proteomes" id="UP000284514"/>
    </source>
</evidence>